<dbReference type="InterPro" id="IPR038892">
    <property type="entry name" value="SMCHD1"/>
</dbReference>
<dbReference type="InterPro" id="IPR058611">
    <property type="entry name" value="Ig_SMCHD1_1st"/>
</dbReference>
<dbReference type="Pfam" id="PF22899">
    <property type="entry name" value="SMCHD1_S5"/>
    <property type="match status" value="1"/>
</dbReference>
<keyword evidence="4" id="KW-1185">Reference proteome</keyword>
<dbReference type="EMBL" id="JARBDR010000018">
    <property type="protein sequence ID" value="KAJ8322368.1"/>
    <property type="molecule type" value="Genomic_DNA"/>
</dbReference>
<dbReference type="Pfam" id="PF26201">
    <property type="entry name" value="Ig_SMCHD1_7th"/>
    <property type="match status" value="1"/>
</dbReference>
<evidence type="ECO:0000256" key="1">
    <source>
        <dbReference type="SAM" id="Coils"/>
    </source>
</evidence>
<dbReference type="Pfam" id="PF26195">
    <property type="entry name" value="Ig_SMCHD1_2nd"/>
    <property type="match status" value="1"/>
</dbReference>
<dbReference type="InterPro" id="IPR036890">
    <property type="entry name" value="HATPase_C_sf"/>
</dbReference>
<dbReference type="SUPFAM" id="SSF55874">
    <property type="entry name" value="ATPase domain of HSP90 chaperone/DNA topoisomerase II/histidine kinase"/>
    <property type="match status" value="1"/>
</dbReference>
<dbReference type="InterPro" id="IPR058614">
    <property type="entry name" value="Ig_SMCHD1_5th"/>
</dbReference>
<feature type="coiled-coil region" evidence="1">
    <location>
        <begin position="1560"/>
        <end position="1594"/>
    </location>
</feature>
<dbReference type="Proteomes" id="UP001217089">
    <property type="component" value="Unassembled WGS sequence"/>
</dbReference>
<dbReference type="InterPro" id="IPR058612">
    <property type="entry name" value="Ig_SMCHD1_2nd"/>
</dbReference>
<dbReference type="PANTHER" id="PTHR22640:SF2">
    <property type="entry name" value="STRUCTURAL MAINTENANCE OF CHROMOSOMES FLEXIBLE HINGE DOMAIN-CONTAINING PROTEIN 1"/>
    <property type="match status" value="1"/>
</dbReference>
<dbReference type="SUPFAM" id="SSF75553">
    <property type="entry name" value="Smc hinge domain"/>
    <property type="match status" value="1"/>
</dbReference>
<dbReference type="Pfam" id="PF26194">
    <property type="entry name" value="Ig_SMCHD1_1st"/>
    <property type="match status" value="1"/>
</dbReference>
<feature type="coiled-coil region" evidence="1">
    <location>
        <begin position="1823"/>
        <end position="1872"/>
    </location>
</feature>
<dbReference type="Gene3D" id="1.20.1060.20">
    <property type="match status" value="1"/>
</dbReference>
<feature type="domain" description="SMC hinge" evidence="2">
    <location>
        <begin position="1635"/>
        <end position="1761"/>
    </location>
</feature>
<dbReference type="Gene3D" id="3.30.70.1620">
    <property type="match status" value="1"/>
</dbReference>
<name>A0ABQ9FYP7_TEGGR</name>
<dbReference type="Gene3D" id="3.30.565.10">
    <property type="entry name" value="Histidine kinase-like ATPase, C-terminal domain"/>
    <property type="match status" value="1"/>
</dbReference>
<dbReference type="SMART" id="SM00968">
    <property type="entry name" value="SMC_hinge"/>
    <property type="match status" value="1"/>
</dbReference>
<dbReference type="Pfam" id="PF26199">
    <property type="entry name" value="Ig_SMCHD1_8th"/>
    <property type="match status" value="1"/>
</dbReference>
<dbReference type="Pfam" id="PF13589">
    <property type="entry name" value="HATPase_c_3"/>
    <property type="match status" value="1"/>
</dbReference>
<sequence>MYVLRDINQELCAPAEERVSYLPHYDTIVKGGMYEYYASEGQNPLPYAFAELIDNALAATANNSGPRSIHIRMHFDDMMASRNALYVIDNGKGMTPRQLNNWAIYRLSKFIRKDKRGKVSFIEDEDAEEEKKDDLAPLSLNSDISYFGVGGKQAVFFIGNSVRMISKPKDSKDVHELTMSKEEFQMKERNQEAIYSGVIRNRKPGDFSHVPETDENVRQIIKEENDRDNFTVVEIKGINPDHITYLKQRFKEWTRQLAHIYHYYIHGPSGNVDEDKNRSTSPFKNIDIEVTMINRVHNRTYPAIHINLRDIDDDMQTQFVRSAASTFEFKAKVEGSGVVEGILRYHPFLYDRETYPSDLNDPRMEPETFDEHDYAINDRPARGRRPIFECYWNGRLIPYTFIENFDWCAEPKKTKNIPLDCYNRVSGILFTNDHFQVSTNKLTFLDLEMKLKEKNTAYSRIQNSQEKRTTIEREFLTWLKECHEQCDKQIFFSGYKGQCVRNDLPKAKQTPWASYDQVEWDGKTYKKGQMIRIARTMPVLLGTIKQFLLYGEHDGDVYATGGDIEIFQEPRSLYDEVKIVPLSKLDRTASHQMVKRNLEEEEAKLPSSLVISWPEGFEVKQNEKRPAGKTIGAIKIEILNRKREFISKLPGTAANSKKLLVELKVIWHSPHGDEVIVSHISQHGKNWPYWFRKMENIKNLGNHTLQIQVILNESGANTYAGKELPSHKIKFCVTEAEPEKFTVGMLDGPFYIGVPFQIPLEFQDEFNNPTKPLGKAVPVLEASGLELTFEGTLIKGNNLIVKGVVAKGKVGLVNSNRSSNSFQLTIHVFGIENSQTMKIRLLPGPPKSIMVKPEEELEIENGTAPQYSIEIHDESGNLTSSAKSQVQCKFTGVSGLPTYTLMCSDVGSGILTGEPILIKRMKDAQSITAKFELLGSGLKDVSSVQRKLKILPSGRVASIEVFYQEEEKGEAKALINGETISGVAGEYIRRLSFKLFDEAGREVEVDDKLFPKIKTNWVQKTNKDMIFSGKLPDVKVPASVSDVKYCQISLQDNSGTDTNFVVKPTAGVPTQLKCKCDGSNVVSIGETFTTPVIITVKDKYGNEILDLDKKTANEFNVSGNGIISKDVKVTHEKGNFVVKNIKFDEGAVGTKDVQISWNDLRDFVKIEMIAGPPSKLSLPGWDLEETVSVYNGNALPNNLIIQLCDAGGNPAKVPDVRIQLTKEPKIKLIPGPQPSKTNDAGQVNYGSLSVSAPRGTYEIQPKAFTSDGAILGPKLRIHVQPDPMHPTEMKVDFEKNASFVVGEKVPDIIVKVISEDDSPMASAKASSLSMKLWKMEVSTQKNPPPRAQSYSPDAVKNQPGVFTFKDRRIPEVAGVHNIMITYYDGKYELFSNVMTVDVKPGPPVKLAPVEQPGTPTVSNTHNASARCLIRNLRLELRDKFDNPAGLGYSGKVHIEITAPSGETDVPNFIGGTRKLDLTLTNGQCMLSNLILQENTSGKDGLEYVLTCEVKCDRLQRNNKLPPYEIPFLFYNDAKKQTQMAALSKERDNLQTVIRTYKSLFETTEQLVSELKISVHEAQQEETRLKEDLRRQKIALVQLQSVESVEKLLHLKTKEKELLFTAPRRTCTLNAVPHDPDIIGKIGHLALVSDTDIARVLSWHMSADMDCVVTKTTAKAKDVYKMTHGKQQVLPLDSIFKKNLPDWRKPLPHLKYRSSWKPAGNPMYARDMLVFPKHEEECKIVFGMLLGDTLILDTLEQANNYRQELVKFTFCPTILTREGDRIRSNGKFGGLMNKALPIEKLRGAVFGEPMPEKYQDLFVQIEMLQNYKVTMMKCKKAKEELQEQLDHMKLPEMQDKYKECKEAESQLKDIEQKLGHDNVIS</sequence>
<protein>
    <recommendedName>
        <fullName evidence="2">SMC hinge domain-containing protein</fullName>
    </recommendedName>
</protein>
<keyword evidence="1" id="KW-0175">Coiled coil</keyword>
<accession>A0ABQ9FYP7</accession>
<dbReference type="Pfam" id="PF06470">
    <property type="entry name" value="SMC_hinge"/>
    <property type="match status" value="1"/>
</dbReference>
<dbReference type="InterPro" id="IPR058613">
    <property type="entry name" value="Ig_SMCHD1_4th"/>
</dbReference>
<dbReference type="InterPro" id="IPR058617">
    <property type="entry name" value="Ig_SMCHD1_7th"/>
</dbReference>
<dbReference type="Pfam" id="PF26197">
    <property type="entry name" value="Ig_SMCHD1_5th"/>
    <property type="match status" value="1"/>
</dbReference>
<dbReference type="InterPro" id="IPR058615">
    <property type="entry name" value="Ig_SMCHD1_6th"/>
</dbReference>
<dbReference type="PANTHER" id="PTHR22640">
    <property type="entry name" value="STRUCTURAL MAINTENANCE OF CHROMOSOMES FLEXIBLE HINGE DOMAIN-CONTAINING PROTEIN 1"/>
    <property type="match status" value="1"/>
</dbReference>
<proteinExistence type="predicted"/>
<organism evidence="3 4">
    <name type="scientific">Tegillarca granosa</name>
    <name type="common">Malaysian cockle</name>
    <name type="synonym">Anadara granosa</name>
    <dbReference type="NCBI Taxonomy" id="220873"/>
    <lineage>
        <taxon>Eukaryota</taxon>
        <taxon>Metazoa</taxon>
        <taxon>Spiralia</taxon>
        <taxon>Lophotrochozoa</taxon>
        <taxon>Mollusca</taxon>
        <taxon>Bivalvia</taxon>
        <taxon>Autobranchia</taxon>
        <taxon>Pteriomorphia</taxon>
        <taxon>Arcoida</taxon>
        <taxon>Arcoidea</taxon>
        <taxon>Arcidae</taxon>
        <taxon>Tegillarca</taxon>
    </lineage>
</organism>
<reference evidence="3 4" key="1">
    <citation type="submission" date="2022-12" db="EMBL/GenBank/DDBJ databases">
        <title>Chromosome-level genome of Tegillarca granosa.</title>
        <authorList>
            <person name="Kim J."/>
        </authorList>
    </citation>
    <scope>NUCLEOTIDE SEQUENCE [LARGE SCALE GENOMIC DNA]</scope>
    <source>
        <strain evidence="3">Teg-2019</strain>
        <tissue evidence="3">Adductor muscle</tissue>
    </source>
</reference>
<dbReference type="Pfam" id="PF26198">
    <property type="entry name" value="Ig_SMCHD1_6th"/>
    <property type="match status" value="1"/>
</dbReference>
<dbReference type="InterPro" id="IPR010935">
    <property type="entry name" value="SMC_hinge"/>
</dbReference>
<gene>
    <name evidence="3" type="ORF">KUTeg_000839</name>
</gene>
<dbReference type="InterPro" id="IPR055109">
    <property type="entry name" value="SMCHD1_S5"/>
</dbReference>
<dbReference type="InterPro" id="IPR058616">
    <property type="entry name" value="Ig_SMCHD1_8th"/>
</dbReference>
<evidence type="ECO:0000313" key="3">
    <source>
        <dbReference type="EMBL" id="KAJ8322368.1"/>
    </source>
</evidence>
<dbReference type="Pfam" id="PF26196">
    <property type="entry name" value="Ig_SMCHD1_4th"/>
    <property type="match status" value="1"/>
</dbReference>
<evidence type="ECO:0000259" key="2">
    <source>
        <dbReference type="SMART" id="SM00968"/>
    </source>
</evidence>
<evidence type="ECO:0000313" key="4">
    <source>
        <dbReference type="Proteomes" id="UP001217089"/>
    </source>
</evidence>
<dbReference type="InterPro" id="IPR036277">
    <property type="entry name" value="SMC_hinge_sf"/>
</dbReference>
<comment type="caution">
    <text evidence="3">The sequence shown here is derived from an EMBL/GenBank/DDBJ whole genome shotgun (WGS) entry which is preliminary data.</text>
</comment>